<proteinExistence type="predicted"/>
<protein>
    <recommendedName>
        <fullName evidence="3">Phage tail protein</fullName>
    </recommendedName>
</protein>
<dbReference type="OrthoDB" id="25751at2"/>
<evidence type="ECO:0008006" key="3">
    <source>
        <dbReference type="Google" id="ProtNLM"/>
    </source>
</evidence>
<organism evidence="1 2">
    <name type="scientific">Meiothermus hypogaeus NBRC 106114</name>
    <dbReference type="NCBI Taxonomy" id="1227553"/>
    <lineage>
        <taxon>Bacteria</taxon>
        <taxon>Thermotogati</taxon>
        <taxon>Deinococcota</taxon>
        <taxon>Deinococci</taxon>
        <taxon>Thermales</taxon>
        <taxon>Thermaceae</taxon>
        <taxon>Meiothermus</taxon>
    </lineage>
</organism>
<name>A0A511QWX1_9DEIN</name>
<evidence type="ECO:0000313" key="2">
    <source>
        <dbReference type="Proteomes" id="UP000321197"/>
    </source>
</evidence>
<sequence>MIPLYEIRLLEDWLRDRAPPWFQDAPVGPEIEAYGALADEHLEYVATALRARYAELTPEDGLNLLGAERNFVRYPAESLDAFRQRIIGAWEFWQWAGTEYGLGLALSQLGYNSAIVPVRSYDNTRWSEFDVYLYAGTRSYDGSVEEKNRILAIINQVKPAHTRLATLRYVPSGPLNWNPAGLTWNPPGQVWGAPPVVLYP</sequence>
<gene>
    <name evidence="1" type="ORF">MHY01S_00450</name>
</gene>
<dbReference type="AlphaFoldDB" id="A0A511QWX1"/>
<dbReference type="EMBL" id="BJXL01000001">
    <property type="protein sequence ID" value="GEM81879.1"/>
    <property type="molecule type" value="Genomic_DNA"/>
</dbReference>
<dbReference type="InterPro" id="IPR006521">
    <property type="entry name" value="Tail_protein_I"/>
</dbReference>
<evidence type="ECO:0000313" key="1">
    <source>
        <dbReference type="EMBL" id="GEM81879.1"/>
    </source>
</evidence>
<accession>A0A511QWX1</accession>
<dbReference type="Proteomes" id="UP000321197">
    <property type="component" value="Unassembled WGS sequence"/>
</dbReference>
<comment type="caution">
    <text evidence="1">The sequence shown here is derived from an EMBL/GenBank/DDBJ whole genome shotgun (WGS) entry which is preliminary data.</text>
</comment>
<reference evidence="1 2" key="1">
    <citation type="submission" date="2019-07" db="EMBL/GenBank/DDBJ databases">
        <title>Whole genome shotgun sequence of Meiothermus hypogaeus NBRC 106114.</title>
        <authorList>
            <person name="Hosoyama A."/>
            <person name="Uohara A."/>
            <person name="Ohji S."/>
            <person name="Ichikawa N."/>
        </authorList>
    </citation>
    <scope>NUCLEOTIDE SEQUENCE [LARGE SCALE GENOMIC DNA]</scope>
    <source>
        <strain evidence="1 2">NBRC 106114</strain>
    </source>
</reference>
<dbReference type="Pfam" id="PF09684">
    <property type="entry name" value="Tail_P2_I"/>
    <property type="match status" value="1"/>
</dbReference>
<dbReference type="RefSeq" id="WP_119340426.1">
    <property type="nucleotide sequence ID" value="NZ_BJXL01000001.1"/>
</dbReference>